<reference evidence="2 3" key="1">
    <citation type="submission" date="2014-07" db="EMBL/GenBank/DDBJ databases">
        <title>Methanogenic archaea and the global carbon cycle.</title>
        <authorList>
            <person name="Henriksen J.R."/>
            <person name="Luke J."/>
            <person name="Reinhart S."/>
            <person name="Benedict M.N."/>
            <person name="Youngblut N.D."/>
            <person name="Metcalf M.E."/>
            <person name="Whitaker R.J."/>
            <person name="Metcalf W.W."/>
        </authorList>
    </citation>
    <scope>NUCLEOTIDE SEQUENCE [LARGE SCALE GENOMIC DNA]</scope>
    <source>
        <strain evidence="2 3">WWM610</strain>
    </source>
</reference>
<dbReference type="EMBL" id="CP009509">
    <property type="protein sequence ID" value="AKB41436.1"/>
    <property type="molecule type" value="Genomic_DNA"/>
</dbReference>
<evidence type="ECO:0000256" key="1">
    <source>
        <dbReference type="SAM" id="MobiDB-lite"/>
    </source>
</evidence>
<dbReference type="AlphaFoldDB" id="A0A0E3LFV6"/>
<accession>A0A0E3LFV6</accession>
<feature type="compositionally biased region" description="Basic and acidic residues" evidence="1">
    <location>
        <begin position="172"/>
        <end position="211"/>
    </location>
</feature>
<dbReference type="RefSeq" id="WP_011034128.1">
    <property type="nucleotide sequence ID" value="NZ_CP009509.1"/>
</dbReference>
<feature type="compositionally biased region" description="Basic and acidic residues" evidence="1">
    <location>
        <begin position="74"/>
        <end position="103"/>
    </location>
</feature>
<feature type="region of interest" description="Disordered" evidence="1">
    <location>
        <begin position="63"/>
        <end position="103"/>
    </location>
</feature>
<dbReference type="PATRIC" id="fig|1434117.4.peg.3119"/>
<evidence type="ECO:0000313" key="3">
    <source>
        <dbReference type="Proteomes" id="UP000033058"/>
    </source>
</evidence>
<name>A0A0E3LFV6_METMZ</name>
<protein>
    <submittedName>
        <fullName evidence="2">Uncharacterized protein</fullName>
    </submittedName>
</protein>
<evidence type="ECO:0000313" key="2">
    <source>
        <dbReference type="EMBL" id="AKB41436.1"/>
    </source>
</evidence>
<proteinExistence type="predicted"/>
<feature type="compositionally biased region" description="Basic and acidic residues" evidence="1">
    <location>
        <begin position="219"/>
        <end position="249"/>
    </location>
</feature>
<gene>
    <name evidence="2" type="ORF">MSMAW_2445</name>
</gene>
<dbReference type="GeneID" id="24852199"/>
<dbReference type="HOGENOM" id="CLU_1048122_0_0_2"/>
<feature type="compositionally biased region" description="Basic and acidic residues" evidence="1">
    <location>
        <begin position="125"/>
        <end position="162"/>
    </location>
</feature>
<sequence>MTLPEFCPLDESQTCKGRECHLFCLEWRTREPTCLIGYNTTSKVRSNKADRNKDTYAADTFRKLGSQPQPRWKNVSEKGDWTPTRMAERPPERPAERREDKFSHVADKDSNKLFFGCREETRCVKPEKSPEEIQAERLQKQAAGEAEKASRRLEARLKKEPLDESPIIYADPKQKAQEKQTAQEKPGIPEKTRVQEKPRVQEKIISRDKHATIFAPCDGEEKKDIYPSGREEESRKMAESRDKRKKFDEVMDIDLPDNSKEEFWS</sequence>
<dbReference type="Proteomes" id="UP000033058">
    <property type="component" value="Chromosome"/>
</dbReference>
<organism evidence="2 3">
    <name type="scientific">Methanosarcina mazei WWM610</name>
    <dbReference type="NCBI Taxonomy" id="1434117"/>
    <lineage>
        <taxon>Archaea</taxon>
        <taxon>Methanobacteriati</taxon>
        <taxon>Methanobacteriota</taxon>
        <taxon>Stenosarchaea group</taxon>
        <taxon>Methanomicrobia</taxon>
        <taxon>Methanosarcinales</taxon>
        <taxon>Methanosarcinaceae</taxon>
        <taxon>Methanosarcina</taxon>
    </lineage>
</organism>
<feature type="region of interest" description="Disordered" evidence="1">
    <location>
        <begin position="125"/>
        <end position="265"/>
    </location>
</feature>